<protein>
    <submittedName>
        <fullName evidence="2">Membrane-associated phospholipid phosphatase</fullName>
    </submittedName>
</protein>
<dbReference type="Gene3D" id="1.20.144.10">
    <property type="entry name" value="Phosphatidic acid phosphatase type 2/haloperoxidase"/>
    <property type="match status" value="1"/>
</dbReference>
<keyword evidence="3" id="KW-1185">Reference proteome</keyword>
<dbReference type="RefSeq" id="WP_184484481.1">
    <property type="nucleotide sequence ID" value="NZ_JACHIV010000001.1"/>
</dbReference>
<reference evidence="2 3" key="1">
    <citation type="submission" date="2020-08" db="EMBL/GenBank/DDBJ databases">
        <title>Sequencing the genomes of 1000 actinobacteria strains.</title>
        <authorList>
            <person name="Klenk H.-P."/>
        </authorList>
    </citation>
    <scope>NUCLEOTIDE SEQUENCE [LARGE SCALE GENOMIC DNA]</scope>
    <source>
        <strain evidence="2 3">DSM 45582</strain>
    </source>
</reference>
<organism evidence="2 3">
    <name type="scientific">Saccharopolyspora gloriosae</name>
    <dbReference type="NCBI Taxonomy" id="455344"/>
    <lineage>
        <taxon>Bacteria</taxon>
        <taxon>Bacillati</taxon>
        <taxon>Actinomycetota</taxon>
        <taxon>Actinomycetes</taxon>
        <taxon>Pseudonocardiales</taxon>
        <taxon>Pseudonocardiaceae</taxon>
        <taxon>Saccharopolyspora</taxon>
    </lineage>
</organism>
<sequence>MADIDVGPGESTGLEGEARRPGDVLARVLTEVFSPAVIVLLLPIAVAWRATHSPGPALGWGVFVAFTSSVLPMAGIVAGSRLGWWDGHHVRDREGRLVPFVLLIVLSSLGLAVLVLAGAPRLMVALDVAMLSALLVVGLITVWWKVSVHAAVAAGATAILAVVFSPWLLLLWVLTAAVGWSRVRLGDHTPAQVAVGAVIGVAAGAVGYLAVM</sequence>
<keyword evidence="1" id="KW-0812">Transmembrane</keyword>
<dbReference type="Proteomes" id="UP000580474">
    <property type="component" value="Unassembled WGS sequence"/>
</dbReference>
<feature type="transmembrane region" description="Helical" evidence="1">
    <location>
        <begin position="191"/>
        <end position="211"/>
    </location>
</feature>
<dbReference type="SUPFAM" id="SSF48317">
    <property type="entry name" value="Acid phosphatase/Vanadium-dependent haloperoxidase"/>
    <property type="match status" value="1"/>
</dbReference>
<proteinExistence type="predicted"/>
<comment type="caution">
    <text evidence="2">The sequence shown here is derived from an EMBL/GenBank/DDBJ whole genome shotgun (WGS) entry which is preliminary data.</text>
</comment>
<gene>
    <name evidence="2" type="ORF">BJ969_005947</name>
</gene>
<feature type="transmembrane region" description="Helical" evidence="1">
    <location>
        <begin position="124"/>
        <end position="144"/>
    </location>
</feature>
<keyword evidence="1" id="KW-0472">Membrane</keyword>
<evidence type="ECO:0000256" key="1">
    <source>
        <dbReference type="SAM" id="Phobius"/>
    </source>
</evidence>
<feature type="transmembrane region" description="Helical" evidence="1">
    <location>
        <begin position="32"/>
        <end position="50"/>
    </location>
</feature>
<name>A0A840NUB2_9PSEU</name>
<evidence type="ECO:0000313" key="2">
    <source>
        <dbReference type="EMBL" id="MBB5072859.1"/>
    </source>
</evidence>
<feature type="transmembrane region" description="Helical" evidence="1">
    <location>
        <begin position="57"/>
        <end position="77"/>
    </location>
</feature>
<dbReference type="EMBL" id="JACHIV010000001">
    <property type="protein sequence ID" value="MBB5072859.1"/>
    <property type="molecule type" value="Genomic_DNA"/>
</dbReference>
<dbReference type="AlphaFoldDB" id="A0A840NUB2"/>
<accession>A0A840NUB2</accession>
<feature type="transmembrane region" description="Helical" evidence="1">
    <location>
        <begin position="97"/>
        <end position="117"/>
    </location>
</feature>
<feature type="transmembrane region" description="Helical" evidence="1">
    <location>
        <begin position="150"/>
        <end position="179"/>
    </location>
</feature>
<evidence type="ECO:0000313" key="3">
    <source>
        <dbReference type="Proteomes" id="UP000580474"/>
    </source>
</evidence>
<keyword evidence="1" id="KW-1133">Transmembrane helix</keyword>
<dbReference type="InterPro" id="IPR036938">
    <property type="entry name" value="PAP2/HPO_sf"/>
</dbReference>